<keyword evidence="2" id="KW-1185">Reference proteome</keyword>
<protein>
    <recommendedName>
        <fullName evidence="3">F-box domain-containing protein</fullName>
    </recommendedName>
</protein>
<evidence type="ECO:0000313" key="2">
    <source>
        <dbReference type="Proteomes" id="UP001274830"/>
    </source>
</evidence>
<dbReference type="Proteomes" id="UP001274830">
    <property type="component" value="Unassembled WGS sequence"/>
</dbReference>
<accession>A0AAE0TNE5</accession>
<organism evidence="1 2">
    <name type="scientific">Recurvomyces mirabilis</name>
    <dbReference type="NCBI Taxonomy" id="574656"/>
    <lineage>
        <taxon>Eukaryota</taxon>
        <taxon>Fungi</taxon>
        <taxon>Dikarya</taxon>
        <taxon>Ascomycota</taxon>
        <taxon>Pezizomycotina</taxon>
        <taxon>Dothideomycetes</taxon>
        <taxon>Dothideomycetidae</taxon>
        <taxon>Mycosphaerellales</taxon>
        <taxon>Teratosphaeriaceae</taxon>
        <taxon>Recurvomyces</taxon>
    </lineage>
</organism>
<comment type="caution">
    <text evidence="1">The sequence shown here is derived from an EMBL/GenBank/DDBJ whole genome shotgun (WGS) entry which is preliminary data.</text>
</comment>
<name>A0AAE0TNE5_9PEZI</name>
<sequence length="156" mass="17673">MNLGLTVTQKKPRGLLDLPPEIWSSISRYAVTRSSPCNVDDMNIPTEARQPSITLVCRALRVEALPQFYAINERCHQDGGAETSGGKLHSWLHDLDALHSESILRRLTIHSRFHDAAEHYSIEFGIKLRHAPDTCNEHEDCILYCIDESLLSPKNR</sequence>
<dbReference type="AlphaFoldDB" id="A0AAE0TNE5"/>
<gene>
    <name evidence="1" type="ORF">LTR78_009526</name>
</gene>
<evidence type="ECO:0008006" key="3">
    <source>
        <dbReference type="Google" id="ProtNLM"/>
    </source>
</evidence>
<evidence type="ECO:0000313" key="1">
    <source>
        <dbReference type="EMBL" id="KAK3670558.1"/>
    </source>
</evidence>
<dbReference type="EMBL" id="JAUTXT010000054">
    <property type="protein sequence ID" value="KAK3670558.1"/>
    <property type="molecule type" value="Genomic_DNA"/>
</dbReference>
<reference evidence="1" key="1">
    <citation type="submission" date="2023-07" db="EMBL/GenBank/DDBJ databases">
        <title>Black Yeasts Isolated from many extreme environments.</title>
        <authorList>
            <person name="Coleine C."/>
            <person name="Stajich J.E."/>
            <person name="Selbmann L."/>
        </authorList>
    </citation>
    <scope>NUCLEOTIDE SEQUENCE</scope>
    <source>
        <strain evidence="1">CCFEE 5485</strain>
    </source>
</reference>
<proteinExistence type="predicted"/>